<protein>
    <submittedName>
        <fullName evidence="1">Uncharacterized protein</fullName>
    </submittedName>
</protein>
<feature type="non-terminal residue" evidence="1">
    <location>
        <position position="213"/>
    </location>
</feature>
<organism evidence="1">
    <name type="scientific">marine metagenome</name>
    <dbReference type="NCBI Taxonomy" id="408172"/>
    <lineage>
        <taxon>unclassified sequences</taxon>
        <taxon>metagenomes</taxon>
        <taxon>ecological metagenomes</taxon>
    </lineage>
</organism>
<dbReference type="AlphaFoldDB" id="A0A383BZK3"/>
<proteinExistence type="predicted"/>
<sequence length="213" mass="24535">MLHPSLNNIWRSIVMRGANVASYKFALGETLIHLAHQGKSFVTIEELAAPFSDAICRHISKVEKQITNPNPGKFLRACKDYNSSTINEAELLDITVGYAFGDVIDRFHTVNRVEMEKRFYIDDRKTKKGLTITDEMFSLKEGFQFENLPQELEARWRLVETAWSLNISPHLLEVEYDDSLEDLNINQLDKDDFRRISVTSCRDALNGYQRGEC</sequence>
<evidence type="ECO:0000313" key="1">
    <source>
        <dbReference type="EMBL" id="SVE25344.1"/>
    </source>
</evidence>
<dbReference type="EMBL" id="UINC01204561">
    <property type="protein sequence ID" value="SVE25344.1"/>
    <property type="molecule type" value="Genomic_DNA"/>
</dbReference>
<gene>
    <name evidence="1" type="ORF">METZ01_LOCUS478198</name>
</gene>
<reference evidence="1" key="1">
    <citation type="submission" date="2018-05" db="EMBL/GenBank/DDBJ databases">
        <authorList>
            <person name="Lanie J.A."/>
            <person name="Ng W.-L."/>
            <person name="Kazmierczak K.M."/>
            <person name="Andrzejewski T.M."/>
            <person name="Davidsen T.M."/>
            <person name="Wayne K.J."/>
            <person name="Tettelin H."/>
            <person name="Glass J.I."/>
            <person name="Rusch D."/>
            <person name="Podicherti R."/>
            <person name="Tsui H.-C.T."/>
            <person name="Winkler M.E."/>
        </authorList>
    </citation>
    <scope>NUCLEOTIDE SEQUENCE</scope>
</reference>
<accession>A0A383BZK3</accession>
<name>A0A383BZK3_9ZZZZ</name>